<accession>A0A2V1ATX1</accession>
<keyword evidence="1" id="KW-1133">Transmembrane helix</keyword>
<feature type="transmembrane region" description="Helical" evidence="1">
    <location>
        <begin position="52"/>
        <end position="70"/>
    </location>
</feature>
<dbReference type="Proteomes" id="UP000244309">
    <property type="component" value="Unassembled WGS sequence"/>
</dbReference>
<proteinExistence type="predicted"/>
<gene>
    <name evidence="2" type="ORF">CXQ85_000260</name>
</gene>
<name>A0A2V1ATX1_9ASCO</name>
<dbReference type="EMBL" id="PKFO01000005">
    <property type="protein sequence ID" value="PVH21288.1"/>
    <property type="molecule type" value="Genomic_DNA"/>
</dbReference>
<keyword evidence="1" id="KW-0812">Transmembrane</keyword>
<evidence type="ECO:0000256" key="1">
    <source>
        <dbReference type="SAM" id="Phobius"/>
    </source>
</evidence>
<dbReference type="GeneID" id="37005593"/>
<organism evidence="2 3">
    <name type="scientific">Candidozyma haemuli</name>
    <dbReference type="NCBI Taxonomy" id="45357"/>
    <lineage>
        <taxon>Eukaryota</taxon>
        <taxon>Fungi</taxon>
        <taxon>Dikarya</taxon>
        <taxon>Ascomycota</taxon>
        <taxon>Saccharomycotina</taxon>
        <taxon>Pichiomycetes</taxon>
        <taxon>Metschnikowiaceae</taxon>
        <taxon>Candidozyma</taxon>
    </lineage>
</organism>
<feature type="transmembrane region" description="Helical" evidence="1">
    <location>
        <begin position="153"/>
        <end position="170"/>
    </location>
</feature>
<comment type="caution">
    <text evidence="2">The sequence shown here is derived from an EMBL/GenBank/DDBJ whole genome shotgun (WGS) entry which is preliminary data.</text>
</comment>
<keyword evidence="3" id="KW-1185">Reference proteome</keyword>
<dbReference type="RefSeq" id="XP_025342228.1">
    <property type="nucleotide sequence ID" value="XM_025484013.1"/>
</dbReference>
<reference evidence="2 3" key="1">
    <citation type="submission" date="2017-12" db="EMBL/GenBank/DDBJ databases">
        <title>Genome Sequence of a Multidrug-Resistant Candida haemulonii Isolate from a Patient with Chronic Leg Ulcers in Israel.</title>
        <authorList>
            <person name="Chow N.A."/>
            <person name="Gade L."/>
            <person name="Batra D."/>
            <person name="Rowe L.A."/>
            <person name="Ben-Ami R."/>
            <person name="Loparev V.N."/>
            <person name="Litvintseva A.P."/>
        </authorList>
    </citation>
    <scope>NUCLEOTIDE SEQUENCE [LARGE SCALE GENOMIC DNA]</scope>
    <source>
        <strain evidence="2 3">B11899</strain>
    </source>
</reference>
<dbReference type="STRING" id="45357.A0A2V1ATX1"/>
<feature type="transmembrane region" description="Helical" evidence="1">
    <location>
        <begin position="21"/>
        <end position="40"/>
    </location>
</feature>
<dbReference type="VEuPathDB" id="FungiDB:CXQ85_000260"/>
<dbReference type="AlphaFoldDB" id="A0A2V1ATX1"/>
<protein>
    <recommendedName>
        <fullName evidence="4">HIG1 domain-containing protein</fullName>
    </recommendedName>
</protein>
<keyword evidence="1" id="KW-0472">Membrane</keyword>
<evidence type="ECO:0000313" key="3">
    <source>
        <dbReference type="Proteomes" id="UP000244309"/>
    </source>
</evidence>
<evidence type="ECO:0008006" key="4">
    <source>
        <dbReference type="Google" id="ProtNLM"/>
    </source>
</evidence>
<sequence>MKILNREEREAHATHIASEGLKGLFVGGLLSLGAFGYLKLKHPVRFKQFNTSIKACILIMPTVSCCAFYADQGSVQFDKLMRSSPKNEQILMNRFRDWKSKSTPEKIVSSARGNKIKVTVGAWLASVGGYYAYLKQDNRLAEAQRMAKLKTFTSAVSVVLLTTALAALYVDNANRVSAKEPVKQKN</sequence>
<dbReference type="OrthoDB" id="1915122at2759"/>
<evidence type="ECO:0000313" key="2">
    <source>
        <dbReference type="EMBL" id="PVH21288.1"/>
    </source>
</evidence>